<dbReference type="GO" id="GO:0016491">
    <property type="term" value="F:oxidoreductase activity"/>
    <property type="evidence" value="ECO:0007669"/>
    <property type="project" value="UniProtKB-KW"/>
</dbReference>
<comment type="caution">
    <text evidence="4">The sequence shown here is derived from an EMBL/GenBank/DDBJ whole genome shotgun (WGS) entry which is preliminary data.</text>
</comment>
<protein>
    <recommendedName>
        <fullName evidence="6">Oxidase ustYa</fullName>
    </recommendedName>
</protein>
<sequence>MPSKLVTCSLWAVAFINVGTSLWLSIPAFLSSRSSLGSREYSYIGEDYPLFFPVDEVGPASMALYDSTHFSLLPNTSSVLDTEYKLADDEWEISVSKPDNVGRVRMGPENRVFVVAVSHQLHCLRRIQMALLDRDNPLGTSGHIKHCLNYLRQTFLCEAIEGTEQGDFMSQDYDSHEKYRGPVDDLACHDWERVYDAMEENYGQWLEWKRT</sequence>
<dbReference type="PANTHER" id="PTHR33365">
    <property type="entry name" value="YALI0B05434P"/>
    <property type="match status" value="1"/>
</dbReference>
<gene>
    <name evidence="4" type="ORF">BDP27DRAFT_1267990</name>
</gene>
<organism evidence="4 5">
    <name type="scientific">Rhodocollybia butyracea</name>
    <dbReference type="NCBI Taxonomy" id="206335"/>
    <lineage>
        <taxon>Eukaryota</taxon>
        <taxon>Fungi</taxon>
        <taxon>Dikarya</taxon>
        <taxon>Basidiomycota</taxon>
        <taxon>Agaricomycotina</taxon>
        <taxon>Agaricomycetes</taxon>
        <taxon>Agaricomycetidae</taxon>
        <taxon>Agaricales</taxon>
        <taxon>Marasmiineae</taxon>
        <taxon>Omphalotaceae</taxon>
        <taxon>Rhodocollybia</taxon>
    </lineage>
</organism>
<comment type="similarity">
    <text evidence="3">Belongs to the ustYa family.</text>
</comment>
<evidence type="ECO:0000256" key="2">
    <source>
        <dbReference type="ARBA" id="ARBA00023002"/>
    </source>
</evidence>
<evidence type="ECO:0000256" key="1">
    <source>
        <dbReference type="ARBA" id="ARBA00004685"/>
    </source>
</evidence>
<comment type="pathway">
    <text evidence="1">Mycotoxin biosynthesis.</text>
</comment>
<dbReference type="InterPro" id="IPR021765">
    <property type="entry name" value="UstYa-like"/>
</dbReference>
<reference evidence="4" key="1">
    <citation type="submission" date="2020-11" db="EMBL/GenBank/DDBJ databases">
        <authorList>
            <consortium name="DOE Joint Genome Institute"/>
            <person name="Ahrendt S."/>
            <person name="Riley R."/>
            <person name="Andreopoulos W."/>
            <person name="Labutti K."/>
            <person name="Pangilinan J."/>
            <person name="Ruiz-Duenas F.J."/>
            <person name="Barrasa J.M."/>
            <person name="Sanchez-Garcia M."/>
            <person name="Camarero S."/>
            <person name="Miyauchi S."/>
            <person name="Serrano A."/>
            <person name="Linde D."/>
            <person name="Babiker R."/>
            <person name="Drula E."/>
            <person name="Ayuso-Fernandez I."/>
            <person name="Pacheco R."/>
            <person name="Padilla G."/>
            <person name="Ferreira P."/>
            <person name="Barriuso J."/>
            <person name="Kellner H."/>
            <person name="Castanera R."/>
            <person name="Alfaro M."/>
            <person name="Ramirez L."/>
            <person name="Pisabarro A.G."/>
            <person name="Kuo A."/>
            <person name="Tritt A."/>
            <person name="Lipzen A."/>
            <person name="He G."/>
            <person name="Yan M."/>
            <person name="Ng V."/>
            <person name="Cullen D."/>
            <person name="Martin F."/>
            <person name="Rosso M.-N."/>
            <person name="Henrissat B."/>
            <person name="Hibbett D."/>
            <person name="Martinez A.T."/>
            <person name="Grigoriev I.V."/>
        </authorList>
    </citation>
    <scope>NUCLEOTIDE SEQUENCE</scope>
    <source>
        <strain evidence="4">AH 40177</strain>
    </source>
</reference>
<dbReference type="OrthoDB" id="3687641at2759"/>
<dbReference type="Proteomes" id="UP000772434">
    <property type="component" value="Unassembled WGS sequence"/>
</dbReference>
<dbReference type="PANTHER" id="PTHR33365:SF11">
    <property type="entry name" value="TAT PATHWAY SIGNAL SEQUENCE"/>
    <property type="match status" value="1"/>
</dbReference>
<evidence type="ECO:0008006" key="6">
    <source>
        <dbReference type="Google" id="ProtNLM"/>
    </source>
</evidence>
<evidence type="ECO:0000313" key="4">
    <source>
        <dbReference type="EMBL" id="KAF9066948.1"/>
    </source>
</evidence>
<dbReference type="EMBL" id="JADNRY010000080">
    <property type="protein sequence ID" value="KAF9066948.1"/>
    <property type="molecule type" value="Genomic_DNA"/>
</dbReference>
<evidence type="ECO:0000313" key="5">
    <source>
        <dbReference type="Proteomes" id="UP000772434"/>
    </source>
</evidence>
<dbReference type="AlphaFoldDB" id="A0A9P5U6K7"/>
<evidence type="ECO:0000256" key="3">
    <source>
        <dbReference type="ARBA" id="ARBA00035112"/>
    </source>
</evidence>
<accession>A0A9P5U6K7</accession>
<keyword evidence="2" id="KW-0560">Oxidoreductase</keyword>
<dbReference type="GO" id="GO:0043386">
    <property type="term" value="P:mycotoxin biosynthetic process"/>
    <property type="evidence" value="ECO:0007669"/>
    <property type="project" value="InterPro"/>
</dbReference>
<proteinExistence type="inferred from homology"/>
<keyword evidence="5" id="KW-1185">Reference proteome</keyword>
<name>A0A9P5U6K7_9AGAR</name>
<dbReference type="Pfam" id="PF11807">
    <property type="entry name" value="UstYa"/>
    <property type="match status" value="1"/>
</dbReference>